<evidence type="ECO:0000313" key="1">
    <source>
        <dbReference type="EMBL" id="DAE30217.1"/>
    </source>
</evidence>
<proteinExistence type="predicted"/>
<name>A0A8S5RGK8_9VIRU</name>
<accession>A0A8S5RGK8</accession>
<organism evidence="1">
    <name type="scientific">virus sp. ct5rm7</name>
    <dbReference type="NCBI Taxonomy" id="2827298"/>
    <lineage>
        <taxon>Viruses</taxon>
    </lineage>
</organism>
<reference evidence="1" key="1">
    <citation type="journal article" date="2021" name="Proc. Natl. Acad. Sci. U.S.A.">
        <title>A Catalog of Tens of Thousands of Viruses from Human Metagenomes Reveals Hidden Associations with Chronic Diseases.</title>
        <authorList>
            <person name="Tisza M.J."/>
            <person name="Buck C.B."/>
        </authorList>
    </citation>
    <scope>NUCLEOTIDE SEQUENCE</scope>
    <source>
        <strain evidence="1">Ct5rm7</strain>
    </source>
</reference>
<protein>
    <submittedName>
        <fullName evidence="1">Uncharacterized protein</fullName>
    </submittedName>
</protein>
<dbReference type="EMBL" id="BK059103">
    <property type="protein sequence ID" value="DAE30217.1"/>
    <property type="molecule type" value="Genomic_DNA"/>
</dbReference>
<sequence>MEKEKTPRPDENAEVAEMLDYITDQLKRNGGEWDLTDDTGKPVIFDVEKSVYIPDITLSKDGTPCAVIPLGYFEDDTIRAIVDTVSLQPSTRINVIT</sequence>